<dbReference type="Proteomes" id="UP000619479">
    <property type="component" value="Unassembled WGS sequence"/>
</dbReference>
<organism evidence="2 3">
    <name type="scientific">Actinoplanes cyaneus</name>
    <dbReference type="NCBI Taxonomy" id="52696"/>
    <lineage>
        <taxon>Bacteria</taxon>
        <taxon>Bacillati</taxon>
        <taxon>Actinomycetota</taxon>
        <taxon>Actinomycetes</taxon>
        <taxon>Micromonosporales</taxon>
        <taxon>Micromonosporaceae</taxon>
        <taxon>Actinoplanes</taxon>
    </lineage>
</organism>
<feature type="region of interest" description="Disordered" evidence="1">
    <location>
        <begin position="134"/>
        <end position="155"/>
    </location>
</feature>
<feature type="compositionally biased region" description="Basic and acidic residues" evidence="1">
    <location>
        <begin position="340"/>
        <end position="355"/>
    </location>
</feature>
<proteinExistence type="predicted"/>
<feature type="compositionally biased region" description="Pro residues" evidence="1">
    <location>
        <begin position="281"/>
        <end position="304"/>
    </location>
</feature>
<evidence type="ECO:0000256" key="1">
    <source>
        <dbReference type="SAM" id="MobiDB-lite"/>
    </source>
</evidence>
<reference evidence="2" key="1">
    <citation type="submission" date="2021-01" db="EMBL/GenBank/DDBJ databases">
        <title>Whole genome shotgun sequence of Actinoplanes cyaneus NBRC 14990.</title>
        <authorList>
            <person name="Komaki H."/>
            <person name="Tamura T."/>
        </authorList>
    </citation>
    <scope>NUCLEOTIDE SEQUENCE</scope>
    <source>
        <strain evidence="2">NBRC 14990</strain>
    </source>
</reference>
<dbReference type="EMBL" id="BOMH01000038">
    <property type="protein sequence ID" value="GID67221.1"/>
    <property type="molecule type" value="Genomic_DNA"/>
</dbReference>
<feature type="compositionally biased region" description="Basic residues" evidence="1">
    <location>
        <begin position="313"/>
        <end position="323"/>
    </location>
</feature>
<dbReference type="RefSeq" id="WP_203744716.1">
    <property type="nucleotide sequence ID" value="NZ_BAAAUC010000004.1"/>
</dbReference>
<comment type="caution">
    <text evidence="2">The sequence shown here is derived from an EMBL/GenBank/DDBJ whole genome shotgun (WGS) entry which is preliminary data.</text>
</comment>
<keyword evidence="3" id="KW-1185">Reference proteome</keyword>
<feature type="compositionally biased region" description="Pro residues" evidence="1">
    <location>
        <begin position="228"/>
        <end position="244"/>
    </location>
</feature>
<name>A0A919MDJ3_9ACTN</name>
<feature type="compositionally biased region" description="Basic and acidic residues" evidence="1">
    <location>
        <begin position="134"/>
        <end position="143"/>
    </location>
</feature>
<evidence type="ECO:0000313" key="2">
    <source>
        <dbReference type="EMBL" id="GID67221.1"/>
    </source>
</evidence>
<dbReference type="AlphaFoldDB" id="A0A919MDJ3"/>
<feature type="region of interest" description="Disordered" evidence="1">
    <location>
        <begin position="218"/>
        <end position="404"/>
    </location>
</feature>
<accession>A0A919MDJ3</accession>
<evidence type="ECO:0000313" key="3">
    <source>
        <dbReference type="Proteomes" id="UP000619479"/>
    </source>
</evidence>
<protein>
    <submittedName>
        <fullName evidence="2">Uncharacterized protein</fullName>
    </submittedName>
</protein>
<feature type="compositionally biased region" description="Basic and acidic residues" evidence="1">
    <location>
        <begin position="366"/>
        <end position="384"/>
    </location>
</feature>
<gene>
    <name evidence="2" type="ORF">Acy02nite_51020</name>
</gene>
<sequence length="404" mass="44175">MNVIEWYPIVYGRTRRADRWWRVLPDGPDPEWIRSAVRATVHGGRGLPHGPRFALAQDGRHRLVGVACQAAMLSATMNSDGQRDLYCFVGWVGEQRIVQPPRGPSIEALERGYVPWASPVYEHWMGRDWDLHDSQVGEPRRPDGVPPPWQPADEDPIQETAWRFDPAVRYGWPTSQRSVPWDLARADRRPVTVVVGFPSARDVPVEPPMLVAVADITSPTPLDARPPAAAPPAAQPPEAAPPRSGPHRSAPSEPRRMQRSTDPAEPGSTEDPWAMVKRRIPPAPPAAAPPAAQPGPAAPHPTELPRPEAGGHPARKGSFRGRLRTMFTQLAGSGYEADEDPHATRSDGPPERERGPQPLGGPGTGDGERRPATTDEPWRAESEAPRPTGADRPPGTNEDDIAQH</sequence>